<dbReference type="EMBL" id="CACRSK010000001">
    <property type="protein sequence ID" value="VYS78093.1"/>
    <property type="molecule type" value="Genomic_DNA"/>
</dbReference>
<dbReference type="PANTHER" id="PTHR11814">
    <property type="entry name" value="SULFATE TRANSPORTER"/>
    <property type="match status" value="1"/>
</dbReference>
<keyword evidence="4 5" id="KW-0472">Membrane</keyword>
<evidence type="ECO:0000256" key="2">
    <source>
        <dbReference type="ARBA" id="ARBA00022692"/>
    </source>
</evidence>
<dbReference type="GO" id="GO:0055085">
    <property type="term" value="P:transmembrane transport"/>
    <property type="evidence" value="ECO:0007669"/>
    <property type="project" value="InterPro"/>
</dbReference>
<evidence type="ECO:0000256" key="5">
    <source>
        <dbReference type="SAM" id="Phobius"/>
    </source>
</evidence>
<evidence type="ECO:0000259" key="6">
    <source>
        <dbReference type="Pfam" id="PF00916"/>
    </source>
</evidence>
<dbReference type="RefSeq" id="WP_421731767.1">
    <property type="nucleotide sequence ID" value="NZ_CACRSK010000001.1"/>
</dbReference>
<feature type="domain" description="SLC26A/SulP transporter" evidence="6">
    <location>
        <begin position="5"/>
        <end position="83"/>
    </location>
</feature>
<organism evidence="7">
    <name type="scientific">Campylobacter ureolyticus</name>
    <dbReference type="NCBI Taxonomy" id="827"/>
    <lineage>
        <taxon>Bacteria</taxon>
        <taxon>Pseudomonadati</taxon>
        <taxon>Campylobacterota</taxon>
        <taxon>Epsilonproteobacteria</taxon>
        <taxon>Campylobacterales</taxon>
        <taxon>Campylobacteraceae</taxon>
        <taxon>Campylobacter</taxon>
    </lineage>
</organism>
<protein>
    <submittedName>
        <fullName evidence="7">C4-dicarboxylic acid transporter DauA</fullName>
    </submittedName>
</protein>
<gene>
    <name evidence="7" type="primary">dauA_2</name>
    <name evidence="7" type="ORF">CULFYP111_00342</name>
</gene>
<feature type="transmembrane region" description="Helical" evidence="5">
    <location>
        <begin position="6"/>
        <end position="22"/>
    </location>
</feature>
<keyword evidence="2 5" id="KW-0812">Transmembrane</keyword>
<dbReference type="GO" id="GO:0016020">
    <property type="term" value="C:membrane"/>
    <property type="evidence" value="ECO:0007669"/>
    <property type="project" value="UniProtKB-SubCell"/>
</dbReference>
<proteinExistence type="predicted"/>
<evidence type="ECO:0000256" key="4">
    <source>
        <dbReference type="ARBA" id="ARBA00023136"/>
    </source>
</evidence>
<evidence type="ECO:0000256" key="1">
    <source>
        <dbReference type="ARBA" id="ARBA00004141"/>
    </source>
</evidence>
<dbReference type="InterPro" id="IPR001902">
    <property type="entry name" value="SLC26A/SulP_fam"/>
</dbReference>
<dbReference type="Pfam" id="PF00916">
    <property type="entry name" value="Sulfate_transp"/>
    <property type="match status" value="1"/>
</dbReference>
<dbReference type="AlphaFoldDB" id="A0A6N2RAE3"/>
<name>A0A6N2RAE3_9BACT</name>
<feature type="transmembrane region" description="Helical" evidence="5">
    <location>
        <begin position="29"/>
        <end position="47"/>
    </location>
</feature>
<comment type="subcellular location">
    <subcellularLocation>
        <location evidence="1">Membrane</location>
        <topology evidence="1">Multi-pass membrane protein</topology>
    </subcellularLocation>
</comment>
<reference evidence="7" key="1">
    <citation type="submission" date="2019-11" db="EMBL/GenBank/DDBJ databases">
        <authorList>
            <person name="Feng L."/>
        </authorList>
    </citation>
    <scope>NUCLEOTIDE SEQUENCE</scope>
    <source>
        <strain evidence="7">CUreolyticusLFYP111</strain>
    </source>
</reference>
<accession>A0A6N2RAE3</accession>
<keyword evidence="3 5" id="KW-1133">Transmembrane helix</keyword>
<sequence length="105" mass="11727">MLGLTIATMMAGVMLVVIGFLKGGEIIKFIPYPVVAGFTSGIAITIFSSQIKDILGLDVEKNSSSIYGTNFVLHTKYSNIKFLRNFNNHSIYFYNCFMAKNSKNW</sequence>
<dbReference type="InterPro" id="IPR011547">
    <property type="entry name" value="SLC26A/SulP_dom"/>
</dbReference>
<evidence type="ECO:0000256" key="3">
    <source>
        <dbReference type="ARBA" id="ARBA00022989"/>
    </source>
</evidence>
<evidence type="ECO:0000313" key="7">
    <source>
        <dbReference type="EMBL" id="VYS78093.1"/>
    </source>
</evidence>